<gene>
    <name evidence="2" type="ORF">ODALV1_LOCUS12933</name>
</gene>
<feature type="region of interest" description="Disordered" evidence="1">
    <location>
        <begin position="1"/>
        <end position="27"/>
    </location>
</feature>
<protein>
    <submittedName>
        <fullName evidence="2">Uncharacterized protein</fullName>
    </submittedName>
</protein>
<name>A0ABP1QQT5_9HEXA</name>
<evidence type="ECO:0000313" key="2">
    <source>
        <dbReference type="EMBL" id="CAL8108283.1"/>
    </source>
</evidence>
<comment type="caution">
    <text evidence="2">The sequence shown here is derived from an EMBL/GenBank/DDBJ whole genome shotgun (WGS) entry which is preliminary data.</text>
</comment>
<reference evidence="2 3" key="1">
    <citation type="submission" date="2024-08" db="EMBL/GenBank/DDBJ databases">
        <authorList>
            <person name="Cucini C."/>
            <person name="Frati F."/>
        </authorList>
    </citation>
    <scope>NUCLEOTIDE SEQUENCE [LARGE SCALE GENOMIC DNA]</scope>
</reference>
<evidence type="ECO:0000313" key="3">
    <source>
        <dbReference type="Proteomes" id="UP001642540"/>
    </source>
</evidence>
<evidence type="ECO:0000256" key="1">
    <source>
        <dbReference type="SAM" id="MobiDB-lite"/>
    </source>
</evidence>
<dbReference type="EMBL" id="CAXLJM020000039">
    <property type="protein sequence ID" value="CAL8108283.1"/>
    <property type="molecule type" value="Genomic_DNA"/>
</dbReference>
<proteinExistence type="predicted"/>
<sequence length="254" mass="27777">MLLNESYEGSLAKERSGATGFAVDGGNFPGRYDADNERLEVSHEVEVIVISDDSEDEQLVEAAKEVIDIADDSDDEPVPQVTQEVIDISDDETVLQVTQEVIGISDDSDDEPILELNPEVIEISDDSAEKVGPDQVPHQAVSEEAVGPNGHLFSDEHIKYAVAPDHTYCKVNSNMPMEIVSDEPKEDLSIQPVDSSSKTYGEIVPYDLDLDDCFFDGIAEIVPCPSLDEIVLDESSLETNLSLDQLMELYLGAD</sequence>
<keyword evidence="3" id="KW-1185">Reference proteome</keyword>
<accession>A0ABP1QQT5</accession>
<organism evidence="2 3">
    <name type="scientific">Orchesella dallaii</name>
    <dbReference type="NCBI Taxonomy" id="48710"/>
    <lineage>
        <taxon>Eukaryota</taxon>
        <taxon>Metazoa</taxon>
        <taxon>Ecdysozoa</taxon>
        <taxon>Arthropoda</taxon>
        <taxon>Hexapoda</taxon>
        <taxon>Collembola</taxon>
        <taxon>Entomobryomorpha</taxon>
        <taxon>Entomobryoidea</taxon>
        <taxon>Orchesellidae</taxon>
        <taxon>Orchesellinae</taxon>
        <taxon>Orchesella</taxon>
    </lineage>
</organism>
<dbReference type="Proteomes" id="UP001642540">
    <property type="component" value="Unassembled WGS sequence"/>
</dbReference>